<dbReference type="Ensembl" id="ENSMALT00000018145.1">
    <property type="protein sequence ID" value="ENSMALP00000017796.1"/>
    <property type="gene ID" value="ENSMALG00000012408.1"/>
</dbReference>
<reference evidence="2" key="2">
    <citation type="submission" date="2025-09" db="UniProtKB">
        <authorList>
            <consortium name="Ensembl"/>
        </authorList>
    </citation>
    <scope>IDENTIFICATION</scope>
</reference>
<dbReference type="Gene3D" id="1.10.287.210">
    <property type="match status" value="1"/>
</dbReference>
<name>A0A3Q3QQM4_MONAL</name>
<accession>A0A3Q3QQM4</accession>
<evidence type="ECO:0000256" key="1">
    <source>
        <dbReference type="SAM" id="Phobius"/>
    </source>
</evidence>
<evidence type="ECO:0000313" key="3">
    <source>
        <dbReference type="Proteomes" id="UP000261600"/>
    </source>
</evidence>
<dbReference type="SUPFAM" id="SSF58069">
    <property type="entry name" value="Virus ectodomain"/>
    <property type="match status" value="1"/>
</dbReference>
<dbReference type="PANTHER" id="PTHR10424:SF80">
    <property type="entry name" value="ENVELOPE GLYCOPROTEIN"/>
    <property type="match status" value="1"/>
</dbReference>
<dbReference type="PANTHER" id="PTHR10424">
    <property type="entry name" value="VIRAL ENVELOPE PROTEIN"/>
    <property type="match status" value="1"/>
</dbReference>
<dbReference type="AlphaFoldDB" id="A0A3Q3QQM4"/>
<keyword evidence="3" id="KW-1185">Reference proteome</keyword>
<dbReference type="Proteomes" id="UP000261600">
    <property type="component" value="Unplaced"/>
</dbReference>
<organism evidence="2 3">
    <name type="scientific">Monopterus albus</name>
    <name type="common">Swamp eel</name>
    <dbReference type="NCBI Taxonomy" id="43700"/>
    <lineage>
        <taxon>Eukaryota</taxon>
        <taxon>Metazoa</taxon>
        <taxon>Chordata</taxon>
        <taxon>Craniata</taxon>
        <taxon>Vertebrata</taxon>
        <taxon>Euteleostomi</taxon>
        <taxon>Actinopterygii</taxon>
        <taxon>Neopterygii</taxon>
        <taxon>Teleostei</taxon>
        <taxon>Neoteleostei</taxon>
        <taxon>Acanthomorphata</taxon>
        <taxon>Anabantaria</taxon>
        <taxon>Synbranchiformes</taxon>
        <taxon>Synbranchidae</taxon>
        <taxon>Monopterus</taxon>
    </lineage>
</organism>
<protein>
    <submittedName>
        <fullName evidence="2">Uncharacterized protein</fullName>
    </submittedName>
</protein>
<feature type="transmembrane region" description="Helical" evidence="1">
    <location>
        <begin position="482"/>
        <end position="499"/>
    </location>
</feature>
<evidence type="ECO:0000313" key="2">
    <source>
        <dbReference type="Ensembl" id="ENSMALP00000017796.1"/>
    </source>
</evidence>
<keyword evidence="1" id="KW-0472">Membrane</keyword>
<proteinExistence type="predicted"/>
<keyword evidence="1" id="KW-0812">Transmembrane</keyword>
<dbReference type="InterPro" id="IPR018154">
    <property type="entry name" value="TLV/ENV_coat_polyprotein"/>
</dbReference>
<keyword evidence="1" id="KW-1133">Transmembrane helix</keyword>
<reference evidence="2" key="1">
    <citation type="submission" date="2025-08" db="UniProtKB">
        <authorList>
            <consortium name="Ensembl"/>
        </authorList>
    </citation>
    <scope>IDENTIFICATION</scope>
</reference>
<sequence>CLRKAGTNVTFQFDLCDVIGCGDKGCNWRGYDLYLCPDPKVNSMCGKGWHSLGQWCPLGWVTQWTGPDWTPSTKNLYSPKGKLIHSVKFMRGQLSGSGGTTSTPGCNPLLLSIVGLTKNDLPGNPQKNKLYFVLGVSQSGTDWKSLLKISLLEPQVSPSTNSKGNLNHTSSDTVRIATGYGDRNMWLDWVTASALSMGMSNCVACSSARTTLFTTPAPLLPTEDPAGFNLMLGIHMTADPVNCTTFSRLFPPASNTSIPPIFTPRIGNYTCLTRSNSTWMGQMPTDWCQNTLNVALPVFMLGQRTGQAPATREKHEVSFDLTKNSPTYIDAIGVPRGVPDEYKLVNQVAAGFENIPILSAYFPVTPNKNVDCINYIHYNTQRLANLTCDTVEGLSEQTSATSLMTVQNRVATDFLLADRGGVCAVFEDQCCTFIPNNTAPDGSVTKALEGLRTLSNEMREHSGINNPLEAWMNRMFGKWKNIVVSVLISLISITGLLILCGCCCIPCIRALCIRLITTAIEKPPTFGTNPPLAIKLLCLCVSVYCPVF</sequence>
<dbReference type="STRING" id="43700.ENSMALP00000017796"/>